<dbReference type="Proteomes" id="UP000008672">
    <property type="component" value="Unassembled WGS sequence"/>
</dbReference>
<dbReference type="OMA" id="VCLNIMG"/>
<evidence type="ECO:0000256" key="3">
    <source>
        <dbReference type="PROSITE-ProRule" id="PRU00239"/>
    </source>
</evidence>
<reference evidence="6" key="1">
    <citation type="submission" date="2011-08" db="EMBL/GenBank/DDBJ databases">
        <title>The draft genome of Latimeria chalumnae.</title>
        <authorList>
            <person name="Di Palma F."/>
            <person name="Alfoldi J."/>
            <person name="Johnson J."/>
            <person name="Berlin A."/>
            <person name="Gnerre S."/>
            <person name="Jaffe D."/>
            <person name="MacCallum I."/>
            <person name="Young S."/>
            <person name="Walker B.J."/>
            <person name="Lander E."/>
            <person name="Lindblad-Toh K."/>
        </authorList>
    </citation>
    <scope>NUCLEOTIDE SEQUENCE [LARGE SCALE GENOMIC DNA]</scope>
    <source>
        <strain evidence="6">Wild caught</strain>
    </source>
</reference>
<dbReference type="PROSITE" id="PS50203">
    <property type="entry name" value="CALPAIN_CAT"/>
    <property type="match status" value="1"/>
</dbReference>
<dbReference type="EMBL" id="AFYH01132651">
    <property type="status" value="NOT_ANNOTATED_CDS"/>
    <property type="molecule type" value="Genomic_DNA"/>
</dbReference>
<reference evidence="5" key="3">
    <citation type="submission" date="2025-09" db="UniProtKB">
        <authorList>
            <consortium name="Ensembl"/>
        </authorList>
    </citation>
    <scope>IDENTIFICATION</scope>
</reference>
<dbReference type="InterPro" id="IPR038765">
    <property type="entry name" value="Papain-like_cys_pep_sf"/>
</dbReference>
<dbReference type="GO" id="GO:0005737">
    <property type="term" value="C:cytoplasm"/>
    <property type="evidence" value="ECO:0007669"/>
    <property type="project" value="TreeGrafter"/>
</dbReference>
<reference evidence="5" key="2">
    <citation type="submission" date="2025-08" db="UniProtKB">
        <authorList>
            <consortium name="Ensembl"/>
        </authorList>
    </citation>
    <scope>IDENTIFICATION</scope>
</reference>
<dbReference type="InterPro" id="IPR022683">
    <property type="entry name" value="Calpain_III"/>
</dbReference>
<dbReference type="SUPFAM" id="SSF54001">
    <property type="entry name" value="Cysteine proteinases"/>
    <property type="match status" value="1"/>
</dbReference>
<dbReference type="SMART" id="SM00720">
    <property type="entry name" value="calpain_III"/>
    <property type="match status" value="1"/>
</dbReference>
<proteinExistence type="inferred from homology"/>
<dbReference type="InParanoid" id="H3ASA4"/>
<dbReference type="GeneTree" id="ENSGT00940000160421"/>
<dbReference type="EMBL" id="AFYH01132647">
    <property type="status" value="NOT_ANNOTATED_CDS"/>
    <property type="molecule type" value="Genomic_DNA"/>
</dbReference>
<sequence>QDFENLREECLSQGVLFEDKTFPPGVESIGRALLSEEQLRNLTWKRPVDLHRHPQLYVKGASRFDIKQGSVVKGDCWFLAALGSLTCHDHHLEWILPKNQGFSKDYAGIFHFRFWHFGQWADVVIDDRLPMNGERYLFVSPRQSNEFWPALLEKAYAKLCGSYQHIDGGNIADALVDFTGGIKKDIYLKKKPMEKVWEMMKRSDKLKCLMAAGIAGGTNRVLAKGLVEGHAYSVTGIAQVDYKGRTERLIRLWNPWGQEEWKGRWSDEAVQWERISKEEQDNLNKKKEDGEFWMALQDFRDYFNGLVISDANPEFMFSDNRQKWMVRTYENGWVAGVSAGGNHPQLSRPTFLKNPQYKLQLKKPDPESNRKQYYNVTVSLIQKPNRQGSGPHGISIVLHKEPRDRWPEELQHESREGYLSHPLNQPKYTLEREISCKFILEPGTYVLIPCTNKAEQEAGFILRVFYRK</sequence>
<feature type="active site" evidence="2 3">
    <location>
        <position position="254"/>
    </location>
</feature>
<feature type="active site" evidence="2 3">
    <location>
        <position position="230"/>
    </location>
</feature>
<dbReference type="Gene3D" id="3.90.70.10">
    <property type="entry name" value="Cysteine proteinases"/>
    <property type="match status" value="1"/>
</dbReference>
<accession>H3ASA4</accession>
<evidence type="ECO:0000259" key="4">
    <source>
        <dbReference type="PROSITE" id="PS50203"/>
    </source>
</evidence>
<dbReference type="PANTHER" id="PTHR10183:SF333">
    <property type="entry name" value="CALPAIN-13"/>
    <property type="match status" value="1"/>
</dbReference>
<dbReference type="Bgee" id="ENSLACG00000011037">
    <property type="expression patterns" value="Expressed in pectoral fin and 3 other cell types or tissues"/>
</dbReference>
<dbReference type="PRINTS" id="PR00704">
    <property type="entry name" value="CALPAIN"/>
</dbReference>
<dbReference type="SMART" id="SM00230">
    <property type="entry name" value="CysPc"/>
    <property type="match status" value="1"/>
</dbReference>
<dbReference type="Pfam" id="PF01067">
    <property type="entry name" value="Calpain_III"/>
    <property type="match status" value="1"/>
</dbReference>
<dbReference type="InterPro" id="IPR022682">
    <property type="entry name" value="Calpain_domain_III"/>
</dbReference>
<dbReference type="EMBL" id="AFYH01132650">
    <property type="status" value="NOT_ANNOTATED_CDS"/>
    <property type="molecule type" value="Genomic_DNA"/>
</dbReference>
<dbReference type="InterPro" id="IPR001300">
    <property type="entry name" value="Peptidase_C2_calpain_cat"/>
</dbReference>
<name>H3ASA4_LATCH</name>
<dbReference type="eggNOG" id="KOG0045">
    <property type="taxonomic scope" value="Eukaryota"/>
</dbReference>
<dbReference type="Gene3D" id="2.60.120.380">
    <property type="match status" value="1"/>
</dbReference>
<dbReference type="PANTHER" id="PTHR10183">
    <property type="entry name" value="CALPAIN"/>
    <property type="match status" value="1"/>
</dbReference>
<dbReference type="AlphaFoldDB" id="H3ASA4"/>
<feature type="active site" evidence="2 3">
    <location>
        <position position="76"/>
    </location>
</feature>
<protein>
    <recommendedName>
        <fullName evidence="4">Calpain catalytic domain-containing protein</fullName>
    </recommendedName>
</protein>
<dbReference type="EMBL" id="AFYH01132648">
    <property type="status" value="NOT_ANNOTATED_CDS"/>
    <property type="molecule type" value="Genomic_DNA"/>
</dbReference>
<keyword evidence="3" id="KW-0645">Protease</keyword>
<dbReference type="GO" id="GO:0006508">
    <property type="term" value="P:proteolysis"/>
    <property type="evidence" value="ECO:0007669"/>
    <property type="project" value="UniProtKB-KW"/>
</dbReference>
<keyword evidence="3" id="KW-0378">Hydrolase</keyword>
<evidence type="ECO:0000313" key="5">
    <source>
        <dbReference type="Ensembl" id="ENSLACP00000012525.1"/>
    </source>
</evidence>
<feature type="domain" description="Calpain catalytic" evidence="4">
    <location>
        <begin position="16"/>
        <end position="312"/>
    </location>
</feature>
<dbReference type="HOGENOM" id="CLU_010982_3_4_1"/>
<dbReference type="EMBL" id="AFYH01132646">
    <property type="status" value="NOT_ANNOTATED_CDS"/>
    <property type="molecule type" value="Genomic_DNA"/>
</dbReference>
<evidence type="ECO:0000313" key="6">
    <source>
        <dbReference type="Proteomes" id="UP000008672"/>
    </source>
</evidence>
<dbReference type="EMBL" id="AFYH01132649">
    <property type="status" value="NOT_ANNOTATED_CDS"/>
    <property type="molecule type" value="Genomic_DNA"/>
</dbReference>
<dbReference type="FunFam" id="3.90.70.10:FF:000054">
    <property type="entry name" value="Calpain 14"/>
    <property type="match status" value="1"/>
</dbReference>
<keyword evidence="3" id="KW-0788">Thiol protease</keyword>
<keyword evidence="6" id="KW-1185">Reference proteome</keyword>
<organism evidence="5 6">
    <name type="scientific">Latimeria chalumnae</name>
    <name type="common">Coelacanth</name>
    <dbReference type="NCBI Taxonomy" id="7897"/>
    <lineage>
        <taxon>Eukaryota</taxon>
        <taxon>Metazoa</taxon>
        <taxon>Chordata</taxon>
        <taxon>Craniata</taxon>
        <taxon>Vertebrata</taxon>
        <taxon>Euteleostomi</taxon>
        <taxon>Coelacanthiformes</taxon>
        <taxon>Coelacanthidae</taxon>
        <taxon>Latimeria</taxon>
    </lineage>
</organism>
<dbReference type="Pfam" id="PF00648">
    <property type="entry name" value="Peptidase_C2"/>
    <property type="match status" value="1"/>
</dbReference>
<dbReference type="InterPro" id="IPR022684">
    <property type="entry name" value="Calpain_cysteine_protease"/>
</dbReference>
<dbReference type="InterPro" id="IPR036213">
    <property type="entry name" value="Calpain_III_sf"/>
</dbReference>
<dbReference type="GO" id="GO:0004198">
    <property type="term" value="F:calcium-dependent cysteine-type endopeptidase activity"/>
    <property type="evidence" value="ECO:0007669"/>
    <property type="project" value="InterPro"/>
</dbReference>
<dbReference type="SUPFAM" id="SSF49758">
    <property type="entry name" value="Calpain large subunit, middle domain (domain III)"/>
    <property type="match status" value="1"/>
</dbReference>
<evidence type="ECO:0000256" key="1">
    <source>
        <dbReference type="ARBA" id="ARBA00007623"/>
    </source>
</evidence>
<evidence type="ECO:0000256" key="2">
    <source>
        <dbReference type="PIRSR" id="PIRSR622684-1"/>
    </source>
</evidence>
<dbReference type="CDD" id="cd00044">
    <property type="entry name" value="CysPc"/>
    <property type="match status" value="1"/>
</dbReference>
<dbReference type="STRING" id="7897.ENSLACP00000012525"/>
<comment type="similarity">
    <text evidence="1">Belongs to the peptidase C2 family.</text>
</comment>
<dbReference type="Ensembl" id="ENSLACT00000012619.1">
    <property type="protein sequence ID" value="ENSLACP00000012525.1"/>
    <property type="gene ID" value="ENSLACG00000011037.1"/>
</dbReference>
<gene>
    <name evidence="5" type="primary">LOC102348518</name>
</gene>